<protein>
    <recommendedName>
        <fullName evidence="1">BTB domain-containing protein</fullName>
    </recommendedName>
</protein>
<feature type="domain" description="BTB" evidence="1">
    <location>
        <begin position="88"/>
        <end position="154"/>
    </location>
</feature>
<dbReference type="InterPro" id="IPR000210">
    <property type="entry name" value="BTB/POZ_dom"/>
</dbReference>
<dbReference type="OrthoDB" id="3036049at2759"/>
<dbReference type="Proteomes" id="UP000310158">
    <property type="component" value="Unassembled WGS sequence"/>
</dbReference>
<dbReference type="AlphaFoldDB" id="A0A4S4M926"/>
<comment type="caution">
    <text evidence="2">The sequence shown here is derived from an EMBL/GenBank/DDBJ whole genome shotgun (WGS) entry which is preliminary data.</text>
</comment>
<dbReference type="Pfam" id="PF00651">
    <property type="entry name" value="BTB"/>
    <property type="match status" value="1"/>
</dbReference>
<organism evidence="2 3">
    <name type="scientific">Bondarzewia mesenterica</name>
    <dbReference type="NCBI Taxonomy" id="1095465"/>
    <lineage>
        <taxon>Eukaryota</taxon>
        <taxon>Fungi</taxon>
        <taxon>Dikarya</taxon>
        <taxon>Basidiomycota</taxon>
        <taxon>Agaricomycotina</taxon>
        <taxon>Agaricomycetes</taxon>
        <taxon>Russulales</taxon>
        <taxon>Bondarzewiaceae</taxon>
        <taxon>Bondarzewia</taxon>
    </lineage>
</organism>
<keyword evidence="3" id="KW-1185">Reference proteome</keyword>
<accession>A0A4S4M926</accession>
<dbReference type="SUPFAM" id="SSF54695">
    <property type="entry name" value="POZ domain"/>
    <property type="match status" value="1"/>
</dbReference>
<evidence type="ECO:0000313" key="2">
    <source>
        <dbReference type="EMBL" id="THH21098.1"/>
    </source>
</evidence>
<evidence type="ECO:0000313" key="3">
    <source>
        <dbReference type="Proteomes" id="UP000310158"/>
    </source>
</evidence>
<dbReference type="Gene3D" id="3.30.710.10">
    <property type="entry name" value="Potassium Channel Kv1.1, Chain A"/>
    <property type="match status" value="1"/>
</dbReference>
<dbReference type="CDD" id="cd18186">
    <property type="entry name" value="BTB_POZ_ZBTB_KLHL-like"/>
    <property type="match status" value="1"/>
</dbReference>
<dbReference type="InterPro" id="IPR011333">
    <property type="entry name" value="SKP1/BTB/POZ_sf"/>
</dbReference>
<dbReference type="EMBL" id="SGPL01000008">
    <property type="protein sequence ID" value="THH21098.1"/>
    <property type="molecule type" value="Genomic_DNA"/>
</dbReference>
<gene>
    <name evidence="2" type="ORF">EW146_g408</name>
</gene>
<name>A0A4S4M926_9AGAM</name>
<evidence type="ECO:0000259" key="1">
    <source>
        <dbReference type="PROSITE" id="PS50097"/>
    </source>
</evidence>
<sequence>MGYANTRKLLKRQETAFEASFTDFTSAEVSVGNRSKVQRRAQRSPTDPIEVASSAKLIRNPGRPGSEVNARGFRQLTPQAGRRFSDDGDVVVAADSTIFRVHRAILCNNSIVLKALVTVGAPAEEPALAGCVKLILEDDAVGLECIFNSLYDDKWLKAKQVDLHFISAWLRLGTKYKIDRLREEAIRCLEIFYPNTLRDYDAITDSEGSNVERPIDLPAKDYVPEFVIAQLALTYGLKSLLPTDFYDLCQSPPKEIAKEIQATVRDFGQGITPGKEMEILCKCYSGVCELGELTYRTTYCFLDGKHSLACASEEACNSAVSKIFRRVYESGDVFNDPEALILLETEDFFNDAKLEGLCKRCVAFFKARHKEGRKKTWAALPACFGLELSDTEGPALASARGRNCEQFRFLHYGERHRSHHNGCTQEQGWGRVLDMDAVL</sequence>
<dbReference type="PROSITE" id="PS50097">
    <property type="entry name" value="BTB"/>
    <property type="match status" value="1"/>
</dbReference>
<proteinExistence type="predicted"/>
<reference evidence="2 3" key="1">
    <citation type="submission" date="2019-02" db="EMBL/GenBank/DDBJ databases">
        <title>Genome sequencing of the rare red list fungi Bondarzewia mesenterica.</title>
        <authorList>
            <person name="Buettner E."/>
            <person name="Kellner H."/>
        </authorList>
    </citation>
    <scope>NUCLEOTIDE SEQUENCE [LARGE SCALE GENOMIC DNA]</scope>
    <source>
        <strain evidence="2 3">DSM 108281</strain>
    </source>
</reference>